<organism evidence="1 2">
    <name type="scientific">Acorus gramineus</name>
    <name type="common">Dwarf sweet flag</name>
    <dbReference type="NCBI Taxonomy" id="55184"/>
    <lineage>
        <taxon>Eukaryota</taxon>
        <taxon>Viridiplantae</taxon>
        <taxon>Streptophyta</taxon>
        <taxon>Embryophyta</taxon>
        <taxon>Tracheophyta</taxon>
        <taxon>Spermatophyta</taxon>
        <taxon>Magnoliopsida</taxon>
        <taxon>Liliopsida</taxon>
        <taxon>Acoraceae</taxon>
        <taxon>Acorus</taxon>
    </lineage>
</organism>
<dbReference type="InterPro" id="IPR013083">
    <property type="entry name" value="Znf_RING/FYVE/PHD"/>
</dbReference>
<dbReference type="InterPro" id="IPR012866">
    <property type="entry name" value="DUF1644"/>
</dbReference>
<reference evidence="1" key="1">
    <citation type="journal article" date="2023" name="Nat. Commun.">
        <title>Diploid and tetraploid genomes of Acorus and the evolution of monocots.</title>
        <authorList>
            <person name="Ma L."/>
            <person name="Liu K.W."/>
            <person name="Li Z."/>
            <person name="Hsiao Y.Y."/>
            <person name="Qi Y."/>
            <person name="Fu T."/>
            <person name="Tang G.D."/>
            <person name="Zhang D."/>
            <person name="Sun W.H."/>
            <person name="Liu D.K."/>
            <person name="Li Y."/>
            <person name="Chen G.Z."/>
            <person name="Liu X.D."/>
            <person name="Liao X.Y."/>
            <person name="Jiang Y.T."/>
            <person name="Yu X."/>
            <person name="Hao Y."/>
            <person name="Huang J."/>
            <person name="Zhao X.W."/>
            <person name="Ke S."/>
            <person name="Chen Y.Y."/>
            <person name="Wu W.L."/>
            <person name="Hsu J.L."/>
            <person name="Lin Y.F."/>
            <person name="Huang M.D."/>
            <person name="Li C.Y."/>
            <person name="Huang L."/>
            <person name="Wang Z.W."/>
            <person name="Zhao X."/>
            <person name="Zhong W.Y."/>
            <person name="Peng D.H."/>
            <person name="Ahmad S."/>
            <person name="Lan S."/>
            <person name="Zhang J.S."/>
            <person name="Tsai W.C."/>
            <person name="Van de Peer Y."/>
            <person name="Liu Z.J."/>
        </authorList>
    </citation>
    <scope>NUCLEOTIDE SEQUENCE</scope>
    <source>
        <strain evidence="1">SCP</strain>
    </source>
</reference>
<dbReference type="PANTHER" id="PTHR31197:SF5">
    <property type="entry name" value="OS01G0612600 PROTEIN"/>
    <property type="match status" value="1"/>
</dbReference>
<dbReference type="AlphaFoldDB" id="A0AAV9AKC7"/>
<evidence type="ECO:0000313" key="2">
    <source>
        <dbReference type="Proteomes" id="UP001179952"/>
    </source>
</evidence>
<dbReference type="Gene3D" id="3.30.40.10">
    <property type="entry name" value="Zinc/RING finger domain, C3HC4 (zinc finger)"/>
    <property type="match status" value="1"/>
</dbReference>
<comment type="caution">
    <text evidence="1">The sequence shown here is derived from an EMBL/GenBank/DDBJ whole genome shotgun (WGS) entry which is preliminary data.</text>
</comment>
<dbReference type="EMBL" id="JAUJYN010000008">
    <property type="protein sequence ID" value="KAK1264549.1"/>
    <property type="molecule type" value="Genomic_DNA"/>
</dbReference>
<keyword evidence="2" id="KW-1185">Reference proteome</keyword>
<proteinExistence type="predicted"/>
<accession>A0AAV9AKC7</accession>
<evidence type="ECO:0000313" key="1">
    <source>
        <dbReference type="EMBL" id="KAK1264549.1"/>
    </source>
</evidence>
<evidence type="ECO:0008006" key="3">
    <source>
        <dbReference type="Google" id="ProtNLM"/>
    </source>
</evidence>
<dbReference type="Pfam" id="PF07800">
    <property type="entry name" value="DUF1644"/>
    <property type="match status" value="1"/>
</dbReference>
<name>A0AAV9AKC7_ACOGR</name>
<dbReference type="Proteomes" id="UP001179952">
    <property type="component" value="Unassembled WGS sequence"/>
</dbReference>
<protein>
    <recommendedName>
        <fullName evidence="3">RING-type domain-containing protein</fullName>
    </recommendedName>
</protein>
<sequence length="243" mass="26980">MSKIAPSSHSCKTCSASQEDIPSWEDLRCPVCLDHPHNAVLLLCTSHANGCRPFMCDTGHHLSNCLDQYLKLKCPLCRGHINGWKVVEPARRFMNSKSRTCSLETCDFSGSYSDLDRHAREVHPLARPSEVDPVRDQEWRRIQDELGLGDALSAFRFDLSEREALQGRMDDESGNMNDFVWQLFRIAAFAVDAVESGAFSDTEMDALIGDGEIGQLVSWRYFYELLVRSSSESAGAAGGGGTV</sequence>
<reference evidence="1" key="2">
    <citation type="submission" date="2023-06" db="EMBL/GenBank/DDBJ databases">
        <authorList>
            <person name="Ma L."/>
            <person name="Liu K.-W."/>
            <person name="Li Z."/>
            <person name="Hsiao Y.-Y."/>
            <person name="Qi Y."/>
            <person name="Fu T."/>
            <person name="Tang G."/>
            <person name="Zhang D."/>
            <person name="Sun W.-H."/>
            <person name="Liu D.-K."/>
            <person name="Li Y."/>
            <person name="Chen G.-Z."/>
            <person name="Liu X.-D."/>
            <person name="Liao X.-Y."/>
            <person name="Jiang Y.-T."/>
            <person name="Yu X."/>
            <person name="Hao Y."/>
            <person name="Huang J."/>
            <person name="Zhao X.-W."/>
            <person name="Ke S."/>
            <person name="Chen Y.-Y."/>
            <person name="Wu W.-L."/>
            <person name="Hsu J.-L."/>
            <person name="Lin Y.-F."/>
            <person name="Huang M.-D."/>
            <person name="Li C.-Y."/>
            <person name="Huang L."/>
            <person name="Wang Z.-W."/>
            <person name="Zhao X."/>
            <person name="Zhong W.-Y."/>
            <person name="Peng D.-H."/>
            <person name="Ahmad S."/>
            <person name="Lan S."/>
            <person name="Zhang J.-S."/>
            <person name="Tsai W.-C."/>
            <person name="Van De Peer Y."/>
            <person name="Liu Z.-J."/>
        </authorList>
    </citation>
    <scope>NUCLEOTIDE SEQUENCE</scope>
    <source>
        <strain evidence="1">SCP</strain>
        <tissue evidence="1">Leaves</tissue>
    </source>
</reference>
<gene>
    <name evidence="1" type="ORF">QJS04_geneDACA016181</name>
</gene>
<dbReference type="PANTHER" id="PTHR31197">
    <property type="entry name" value="OS01G0612600 PROTEIN"/>
    <property type="match status" value="1"/>
</dbReference>